<dbReference type="RefSeq" id="WP_168798413.1">
    <property type="nucleotide sequence ID" value="NZ_JBHSNS010000001.1"/>
</dbReference>
<keyword evidence="4 6" id="KW-1133">Transmembrane helix</keyword>
<keyword evidence="3 6" id="KW-0812">Transmembrane</keyword>
<reference evidence="9" key="1">
    <citation type="journal article" date="2019" name="Int. J. Syst. Evol. Microbiol.">
        <title>The Global Catalogue of Microorganisms (GCM) 10K type strain sequencing project: providing services to taxonomists for standard genome sequencing and annotation.</title>
        <authorList>
            <consortium name="The Broad Institute Genomics Platform"/>
            <consortium name="The Broad Institute Genome Sequencing Center for Infectious Disease"/>
            <person name="Wu L."/>
            <person name="Ma J."/>
        </authorList>
    </citation>
    <scope>NUCLEOTIDE SEQUENCE [LARGE SCALE GENOMIC DNA]</scope>
    <source>
        <strain evidence="9">YIM 94188</strain>
    </source>
</reference>
<evidence type="ECO:0000256" key="2">
    <source>
        <dbReference type="ARBA" id="ARBA00022475"/>
    </source>
</evidence>
<comment type="subcellular location">
    <subcellularLocation>
        <location evidence="1">Cell membrane</location>
    </subcellularLocation>
</comment>
<evidence type="ECO:0000313" key="8">
    <source>
        <dbReference type="EMBL" id="MFC5727843.1"/>
    </source>
</evidence>
<sequence>MTSPRISKRAFLLVGLLTALLIAGVGSYYASGHPDGLEYVAERTGFIDSAQDGAAADSPFADYGTKGVEDPRVGGGIAGVVGVLATLLLAGGLFMLLRRKPDPAALSETK</sequence>
<protein>
    <submittedName>
        <fullName evidence="8">PDGLE domain-containing protein</fullName>
    </submittedName>
</protein>
<dbReference type="InterPro" id="IPR025937">
    <property type="entry name" value="PDGLE_dom"/>
</dbReference>
<feature type="domain" description="PDGLE" evidence="7">
    <location>
        <begin position="9"/>
        <end position="99"/>
    </location>
</feature>
<comment type="caution">
    <text evidence="8">The sequence shown here is derived from an EMBL/GenBank/DDBJ whole genome shotgun (WGS) entry which is preliminary data.</text>
</comment>
<accession>A0ABW0ZCB1</accession>
<keyword evidence="9" id="KW-1185">Reference proteome</keyword>
<gene>
    <name evidence="8" type="ORF">ACFPQB_02860</name>
</gene>
<feature type="transmembrane region" description="Helical" evidence="6">
    <location>
        <begin position="76"/>
        <end position="97"/>
    </location>
</feature>
<keyword evidence="5 6" id="KW-0472">Membrane</keyword>
<dbReference type="Pfam" id="PF13190">
    <property type="entry name" value="PDGLE"/>
    <property type="match status" value="1"/>
</dbReference>
<proteinExistence type="predicted"/>
<organism evidence="8 9">
    <name type="scientific">Nocardioides vastitatis</name>
    <dbReference type="NCBI Taxonomy" id="2568655"/>
    <lineage>
        <taxon>Bacteria</taxon>
        <taxon>Bacillati</taxon>
        <taxon>Actinomycetota</taxon>
        <taxon>Actinomycetes</taxon>
        <taxon>Propionibacteriales</taxon>
        <taxon>Nocardioidaceae</taxon>
        <taxon>Nocardioides</taxon>
    </lineage>
</organism>
<dbReference type="EMBL" id="JBHSNS010000001">
    <property type="protein sequence ID" value="MFC5727843.1"/>
    <property type="molecule type" value="Genomic_DNA"/>
</dbReference>
<keyword evidence="2" id="KW-1003">Cell membrane</keyword>
<evidence type="ECO:0000313" key="9">
    <source>
        <dbReference type="Proteomes" id="UP001596072"/>
    </source>
</evidence>
<evidence type="ECO:0000256" key="5">
    <source>
        <dbReference type="ARBA" id="ARBA00023136"/>
    </source>
</evidence>
<evidence type="ECO:0000256" key="3">
    <source>
        <dbReference type="ARBA" id="ARBA00022692"/>
    </source>
</evidence>
<evidence type="ECO:0000256" key="1">
    <source>
        <dbReference type="ARBA" id="ARBA00004236"/>
    </source>
</evidence>
<dbReference type="Proteomes" id="UP001596072">
    <property type="component" value="Unassembled WGS sequence"/>
</dbReference>
<evidence type="ECO:0000259" key="7">
    <source>
        <dbReference type="Pfam" id="PF13190"/>
    </source>
</evidence>
<name>A0ABW0ZCB1_9ACTN</name>
<evidence type="ECO:0000256" key="6">
    <source>
        <dbReference type="SAM" id="Phobius"/>
    </source>
</evidence>
<evidence type="ECO:0000256" key="4">
    <source>
        <dbReference type="ARBA" id="ARBA00022989"/>
    </source>
</evidence>